<dbReference type="PROSITE" id="PS00086">
    <property type="entry name" value="CYTOCHROME_P450"/>
    <property type="match status" value="1"/>
</dbReference>
<evidence type="ECO:0000256" key="2">
    <source>
        <dbReference type="ARBA" id="ARBA00010617"/>
    </source>
</evidence>
<keyword evidence="6 8" id="KW-0408">Iron</keyword>
<dbReference type="GO" id="GO:0004497">
    <property type="term" value="F:monooxygenase activity"/>
    <property type="evidence" value="ECO:0007669"/>
    <property type="project" value="UniProtKB-KW"/>
</dbReference>
<keyword evidence="7 8" id="KW-0503">Monooxygenase</keyword>
<dbReference type="CDD" id="cd20625">
    <property type="entry name" value="CYP164-like"/>
    <property type="match status" value="1"/>
</dbReference>
<evidence type="ECO:0000256" key="1">
    <source>
        <dbReference type="ARBA" id="ARBA00001971"/>
    </source>
</evidence>
<dbReference type="InterPro" id="IPR001128">
    <property type="entry name" value="Cyt_P450"/>
</dbReference>
<protein>
    <submittedName>
        <fullName evidence="9">Cytochrome P450</fullName>
    </submittedName>
</protein>
<evidence type="ECO:0000256" key="6">
    <source>
        <dbReference type="ARBA" id="ARBA00023004"/>
    </source>
</evidence>
<evidence type="ECO:0000256" key="8">
    <source>
        <dbReference type="RuleBase" id="RU000461"/>
    </source>
</evidence>
<keyword evidence="4 8" id="KW-0479">Metal-binding</keyword>
<dbReference type="Proteomes" id="UP000249396">
    <property type="component" value="Unassembled WGS sequence"/>
</dbReference>
<dbReference type="InterPro" id="IPR036396">
    <property type="entry name" value="Cyt_P450_sf"/>
</dbReference>
<comment type="caution">
    <text evidence="9">The sequence shown here is derived from an EMBL/GenBank/DDBJ whole genome shotgun (WGS) entry which is preliminary data.</text>
</comment>
<comment type="similarity">
    <text evidence="2 8">Belongs to the cytochrome P450 family.</text>
</comment>
<accession>A0A2W4RCB0</accession>
<dbReference type="GO" id="GO:0016705">
    <property type="term" value="F:oxidoreductase activity, acting on paired donors, with incorporation or reduction of molecular oxygen"/>
    <property type="evidence" value="ECO:0007669"/>
    <property type="project" value="InterPro"/>
</dbReference>
<gene>
    <name evidence="9" type="ORF">DM484_07880</name>
</gene>
<dbReference type="PANTHER" id="PTHR46696:SF1">
    <property type="entry name" value="CYTOCHROME P450 YJIB-RELATED"/>
    <property type="match status" value="1"/>
</dbReference>
<dbReference type="EMBL" id="QJPH01000259">
    <property type="protein sequence ID" value="PZN81701.1"/>
    <property type="molecule type" value="Genomic_DNA"/>
</dbReference>
<dbReference type="GO" id="GO:0005506">
    <property type="term" value="F:iron ion binding"/>
    <property type="evidence" value="ECO:0007669"/>
    <property type="project" value="InterPro"/>
</dbReference>
<keyword evidence="5 8" id="KW-0560">Oxidoreductase</keyword>
<dbReference type="AlphaFoldDB" id="A0A2W4RCB0"/>
<comment type="cofactor">
    <cofactor evidence="1">
        <name>heme</name>
        <dbReference type="ChEBI" id="CHEBI:30413"/>
    </cofactor>
</comment>
<evidence type="ECO:0000256" key="5">
    <source>
        <dbReference type="ARBA" id="ARBA00023002"/>
    </source>
</evidence>
<proteinExistence type="inferred from homology"/>
<evidence type="ECO:0000313" key="9">
    <source>
        <dbReference type="EMBL" id="PZN81701.1"/>
    </source>
</evidence>
<dbReference type="Gene3D" id="1.10.630.10">
    <property type="entry name" value="Cytochrome P450"/>
    <property type="match status" value="1"/>
</dbReference>
<dbReference type="Pfam" id="PF00067">
    <property type="entry name" value="p450"/>
    <property type="match status" value="1"/>
</dbReference>
<dbReference type="PANTHER" id="PTHR46696">
    <property type="entry name" value="P450, PUTATIVE (EUROFUNG)-RELATED"/>
    <property type="match status" value="1"/>
</dbReference>
<dbReference type="InterPro" id="IPR017972">
    <property type="entry name" value="Cyt_P450_CS"/>
</dbReference>
<evidence type="ECO:0000313" key="10">
    <source>
        <dbReference type="Proteomes" id="UP000249396"/>
    </source>
</evidence>
<reference evidence="9 10" key="1">
    <citation type="journal article" date="2018" name="Aquat. Microb. Ecol.">
        <title>Gammaproteobacterial methanotrophs dominate.</title>
        <authorList>
            <person name="Rissanen A.J."/>
            <person name="Saarenheimo J."/>
            <person name="Tiirola M."/>
            <person name="Peura S."/>
            <person name="Aalto S.L."/>
            <person name="Karvinen A."/>
            <person name="Nykanen H."/>
        </authorList>
    </citation>
    <scope>NUCLEOTIDE SEQUENCE [LARGE SCALE GENOMIC DNA]</scope>
    <source>
        <strain evidence="9">AMbin10</strain>
    </source>
</reference>
<dbReference type="GO" id="GO:0020037">
    <property type="term" value="F:heme binding"/>
    <property type="evidence" value="ECO:0007669"/>
    <property type="project" value="InterPro"/>
</dbReference>
<evidence type="ECO:0000256" key="3">
    <source>
        <dbReference type="ARBA" id="ARBA00022617"/>
    </source>
</evidence>
<dbReference type="FunFam" id="1.10.630.10:FF:000018">
    <property type="entry name" value="Cytochrome P450 monooxygenase"/>
    <property type="match status" value="1"/>
</dbReference>
<evidence type="ECO:0000256" key="4">
    <source>
        <dbReference type="ARBA" id="ARBA00022723"/>
    </source>
</evidence>
<dbReference type="PRINTS" id="PR00359">
    <property type="entry name" value="BP450"/>
</dbReference>
<sequence>MAHSSDSYNLLSAEAFANPYPIYGRMRSETPVYWYERFEAWVLTRYDDVKTMLDHLEMLVVSPVSFPEDVPTEQQAKQQKIAEFLGRWVIYQNPPRQTVLRQLLSQGFKAITIRDLRPRIQAIADELLDELTANGEEMDVIWDFSFPFAVTVIAEILGVPSSDRYLFKAWALKLRDANIGYIDDPELIDEIDQIIDAAKSYLSVLVAERRQNLGGDLTSGLVRVQEDGRMLEDEELLSNLLLLLFGGQETTMHMIGNGLLALLKHPDQCQMLKENPGLIEIAVEEFLRYESPGPLAMRITGTDLTLGGQVMCAGQKVFGMVGAANRDPAHFPEPDRLDITRQPNRHLAFGHGVHFCLGAALARLEGQIVFPTLLRRLPQLRLGTEDLDWCRSIAIRGTTTLPVVFKLKGY</sequence>
<dbReference type="SUPFAM" id="SSF48264">
    <property type="entry name" value="Cytochrome P450"/>
    <property type="match status" value="1"/>
</dbReference>
<evidence type="ECO:0000256" key="7">
    <source>
        <dbReference type="ARBA" id="ARBA00023033"/>
    </source>
</evidence>
<name>A0A2W4RCB0_9GAMM</name>
<dbReference type="InterPro" id="IPR002397">
    <property type="entry name" value="Cyt_P450_B"/>
</dbReference>
<keyword evidence="3 8" id="KW-0349">Heme</keyword>
<organism evidence="9 10">
    <name type="scientific">Candidatus Methylumidiphilus alinenensis</name>
    <dbReference type="NCBI Taxonomy" id="2202197"/>
    <lineage>
        <taxon>Bacteria</taxon>
        <taxon>Pseudomonadati</taxon>
        <taxon>Pseudomonadota</taxon>
        <taxon>Gammaproteobacteria</taxon>
        <taxon>Methylococcales</taxon>
        <taxon>Candidatus Methylumidiphilus</taxon>
    </lineage>
</organism>